<dbReference type="Gene3D" id="1.25.40.20">
    <property type="entry name" value="Ankyrin repeat-containing domain"/>
    <property type="match status" value="1"/>
</dbReference>
<dbReference type="Proteomes" id="UP000054408">
    <property type="component" value="Unassembled WGS sequence"/>
</dbReference>
<dbReference type="GeneID" id="25560960"/>
<evidence type="ECO:0000259" key="15">
    <source>
        <dbReference type="Pfam" id="PF22784"/>
    </source>
</evidence>
<feature type="compositionally biased region" description="Low complexity" evidence="14">
    <location>
        <begin position="208"/>
        <end position="233"/>
    </location>
</feature>
<feature type="compositionally biased region" description="Low complexity" evidence="14">
    <location>
        <begin position="299"/>
        <end position="308"/>
    </location>
</feature>
<organism evidence="16 17">
    <name type="scientific">Thecamonas trahens ATCC 50062</name>
    <dbReference type="NCBI Taxonomy" id="461836"/>
    <lineage>
        <taxon>Eukaryota</taxon>
        <taxon>Apusozoa</taxon>
        <taxon>Apusomonadida</taxon>
        <taxon>Apusomonadidae</taxon>
        <taxon>Thecamonas</taxon>
    </lineage>
</organism>
<dbReference type="Pfam" id="PF22784">
    <property type="entry name" value="PTP-SAK"/>
    <property type="match status" value="1"/>
</dbReference>
<protein>
    <recommendedName>
        <fullName evidence="4">ADP-ribosylhydrolase ARH3</fullName>
        <ecNumber evidence="2">3.2.1.143</ecNumber>
    </recommendedName>
    <alternativeName>
        <fullName evidence="5">ADP-ribose glycohydrolase ARH3</fullName>
    </alternativeName>
    <alternativeName>
        <fullName evidence="6">ADP-ribosylhydrolase 3</fullName>
    </alternativeName>
    <alternativeName>
        <fullName evidence="9">O-acetyl-ADP-ribose deacetylase ARH3</fullName>
    </alternativeName>
    <alternativeName>
        <fullName evidence="10">Poly(ADP-ribose) glycohydrolase ARH3</fullName>
    </alternativeName>
    <alternativeName>
        <fullName evidence="8">[Protein ADP-ribosylarginine] hydrolase-like protein 2</fullName>
    </alternativeName>
    <alternativeName>
        <fullName evidence="7">[Protein ADP-ribosylserine] hydrolase</fullName>
    </alternativeName>
</protein>
<name>A0A0L0DPY2_THETB</name>
<keyword evidence="12" id="KW-0479">Metal-binding</keyword>
<dbReference type="InterPro" id="IPR005502">
    <property type="entry name" value="Ribosyl_crysJ1"/>
</dbReference>
<dbReference type="Gene3D" id="3.90.190.10">
    <property type="entry name" value="Protein tyrosine phosphatase superfamily"/>
    <property type="match status" value="1"/>
</dbReference>
<evidence type="ECO:0000256" key="10">
    <source>
        <dbReference type="ARBA" id="ARBA00043193"/>
    </source>
</evidence>
<feature type="binding site" evidence="12">
    <location>
        <position position="661"/>
    </location>
    <ligand>
        <name>Mg(2+)</name>
        <dbReference type="ChEBI" id="CHEBI:18420"/>
        <label>1</label>
    </ligand>
</feature>
<dbReference type="AlphaFoldDB" id="A0A0L0DPY2"/>
<comment type="cofactor">
    <cofactor evidence="12">
        <name>Mg(2+)</name>
        <dbReference type="ChEBI" id="CHEBI:18420"/>
    </cofactor>
    <text evidence="12">Binds 2 magnesium ions per subunit.</text>
</comment>
<keyword evidence="12" id="KW-0460">Magnesium</keyword>
<gene>
    <name evidence="16" type="ORF">AMSG_01202</name>
</gene>
<evidence type="ECO:0000256" key="8">
    <source>
        <dbReference type="ARBA" id="ARBA00042850"/>
    </source>
</evidence>
<dbReference type="EMBL" id="GL349437">
    <property type="protein sequence ID" value="KNC53488.1"/>
    <property type="molecule type" value="Genomic_DNA"/>
</dbReference>
<feature type="domain" description="Swiss Army Knife protein DSP-PTPase phosphatase" evidence="15">
    <location>
        <begin position="742"/>
        <end position="919"/>
    </location>
</feature>
<dbReference type="GO" id="GO:0046872">
    <property type="term" value="F:metal ion binding"/>
    <property type="evidence" value="ECO:0007669"/>
    <property type="project" value="UniProtKB-KW"/>
</dbReference>
<dbReference type="PANTHER" id="PTHR16222">
    <property type="entry name" value="ADP-RIBOSYLGLYCOHYDROLASE"/>
    <property type="match status" value="1"/>
</dbReference>
<evidence type="ECO:0000256" key="6">
    <source>
        <dbReference type="ARBA" id="ARBA00042471"/>
    </source>
</evidence>
<keyword evidence="17" id="KW-1185">Reference proteome</keyword>
<dbReference type="SUPFAM" id="SSF48403">
    <property type="entry name" value="Ankyrin repeat"/>
    <property type="match status" value="1"/>
</dbReference>
<feature type="compositionally biased region" description="Pro residues" evidence="14">
    <location>
        <begin position="243"/>
        <end position="259"/>
    </location>
</feature>
<dbReference type="SUPFAM" id="SSF52799">
    <property type="entry name" value="(Phosphotyrosine protein) phosphatases II"/>
    <property type="match status" value="1"/>
</dbReference>
<accession>A0A0L0DPY2</accession>
<keyword evidence="3" id="KW-0378">Hydrolase</keyword>
<feature type="compositionally biased region" description="Basic residues" evidence="14">
    <location>
        <begin position="174"/>
        <end position="196"/>
    </location>
</feature>
<evidence type="ECO:0000256" key="4">
    <source>
        <dbReference type="ARBA" id="ARBA00041057"/>
    </source>
</evidence>
<evidence type="ECO:0000256" key="5">
    <source>
        <dbReference type="ARBA" id="ARBA00042398"/>
    </source>
</evidence>
<dbReference type="OrthoDB" id="20727at2759"/>
<evidence type="ECO:0000313" key="17">
    <source>
        <dbReference type="Proteomes" id="UP000054408"/>
    </source>
</evidence>
<dbReference type="GO" id="GO:0016791">
    <property type="term" value="F:phosphatase activity"/>
    <property type="evidence" value="ECO:0007669"/>
    <property type="project" value="UniProtKB-ARBA"/>
</dbReference>
<sequence>MASSASGSRSAATPDGSCGSYSYYTSSYDEATPSAHQLPGPVAAAHAGAARGDLAPLAALLRLPPAHDMSHEEVTLWLTRVPRGGTGATRLLGKALARLPARALDARARGSGKTPAHLAVESNRPEAFRMLLEAGASAAVRDVDGRSPLAGVILAFAPRADIAARMAPPTPAAPRRHRKRVRVKGRVRVRKGTYKHLPREERVKRLRSSQISRTTRSKSRSVSASSQAHSTSSARRRKGAALPKPPAAPAPQPSPPPPDLSSISDSSSDSSSTHSDGSASPELTLPRTPIAITPPAPSPSRAALTSPSGRRSFVVSKRSPFKAPLSTETAAFAHLRTPEPSVASGSPPARSALALHITSDMAEFLQPAPHARGIGALLGFALGDAAGSPFAHLRSPGGVAPDGVDTALSLVSTARQSTTAVTEVMAGAAQAVLEAKLSQPPQVPQGLPFALASPELTASLVDVQAHHTAIAKWVMERRSAGDTPAGDTPADDASSLATVLSALVATDGSFGDVNTLVTVDTVFRKAPKTASAYIRVLPLALWGYDLPANLLGLAASAVVGITHPAPLCRDAGAVFAIVVAALVRTGKPAAALAAAINWARVHAHTKVRAWLREVADGEPLQDKDRRKFSSIKLPLVHGLRLVLDGASYADGLASTLLLGGDAAVNAPIVGALLGARWGGYALPSMPLDTLLQRSSQAQALLDLGHQLLAYAGLALVLYEQHVPRLEPIDKTRVSVHQGPNADCNWVVPGLLVTGATPPHSGGAALLALLRAGVTGFVALGSGATPAYAAGLHRLARDHADELELSDDGVAVHAVKMDADASDAQVVAALQALLNVLRTGAAVYIHCDDGHGLSGMVAAIALGLVYGLAADDALARIEVFHSTRAVEANALSPSTKAQARTVVRILKAIRRGAMPTSRGPPDSAPRPSPMVLRASAAVRTPGPPPATRKRLDFDASDASASAAAPAPSAARPVVTLSDEVSSRIAYYKAMAKAISAATAPALSPDHP</sequence>
<evidence type="ECO:0000256" key="13">
    <source>
        <dbReference type="PROSITE-ProRule" id="PRU00023"/>
    </source>
</evidence>
<reference evidence="16 17" key="1">
    <citation type="submission" date="2010-05" db="EMBL/GenBank/DDBJ databases">
        <title>The Genome Sequence of Thecamonas trahens ATCC 50062.</title>
        <authorList>
            <consortium name="The Broad Institute Genome Sequencing Platform"/>
            <person name="Russ C."/>
            <person name="Cuomo C."/>
            <person name="Shea T."/>
            <person name="Young S.K."/>
            <person name="Zeng Q."/>
            <person name="Koehrsen M."/>
            <person name="Haas B."/>
            <person name="Borodovsky M."/>
            <person name="Guigo R."/>
            <person name="Alvarado L."/>
            <person name="Berlin A."/>
            <person name="Bochicchio J."/>
            <person name="Borenstein D."/>
            <person name="Chapman S."/>
            <person name="Chen Z."/>
            <person name="Freedman E."/>
            <person name="Gellesch M."/>
            <person name="Goldberg J."/>
            <person name="Griggs A."/>
            <person name="Gujja S."/>
            <person name="Heilman E."/>
            <person name="Heiman D."/>
            <person name="Hepburn T."/>
            <person name="Howarth C."/>
            <person name="Jen D."/>
            <person name="Larson L."/>
            <person name="Mehta T."/>
            <person name="Park D."/>
            <person name="Pearson M."/>
            <person name="Roberts A."/>
            <person name="Saif S."/>
            <person name="Shenoy N."/>
            <person name="Sisk P."/>
            <person name="Stolte C."/>
            <person name="Sykes S."/>
            <person name="Thomson T."/>
            <person name="Walk T."/>
            <person name="White J."/>
            <person name="Yandava C."/>
            <person name="Burger G."/>
            <person name="Gray M.W."/>
            <person name="Holland P.W.H."/>
            <person name="King N."/>
            <person name="Lang F.B.F."/>
            <person name="Roger A.J."/>
            <person name="Ruiz-Trillo I."/>
            <person name="Lander E."/>
            <person name="Nusbaum C."/>
        </authorList>
    </citation>
    <scope>NUCLEOTIDE SEQUENCE [LARGE SCALE GENOMIC DNA]</scope>
    <source>
        <strain evidence="16 17">ATCC 50062</strain>
    </source>
</reference>
<dbReference type="PROSITE" id="PS50088">
    <property type="entry name" value="ANK_REPEAT"/>
    <property type="match status" value="1"/>
</dbReference>
<feature type="repeat" description="ANK" evidence="13">
    <location>
        <begin position="111"/>
        <end position="143"/>
    </location>
</feature>
<feature type="region of interest" description="Disordered" evidence="14">
    <location>
        <begin position="935"/>
        <end position="974"/>
    </location>
</feature>
<dbReference type="EC" id="3.2.1.143" evidence="2"/>
<evidence type="ECO:0000256" key="11">
    <source>
        <dbReference type="ARBA" id="ARBA00049015"/>
    </source>
</evidence>
<feature type="region of interest" description="Disordered" evidence="14">
    <location>
        <begin position="166"/>
        <end position="320"/>
    </location>
</feature>
<dbReference type="InterPro" id="IPR050792">
    <property type="entry name" value="ADP-ribosylglycohydrolase"/>
</dbReference>
<dbReference type="RefSeq" id="XP_013761810.1">
    <property type="nucleotide sequence ID" value="XM_013906356.1"/>
</dbReference>
<dbReference type="PROSITE" id="PS50297">
    <property type="entry name" value="ANK_REP_REGION"/>
    <property type="match status" value="1"/>
</dbReference>
<dbReference type="InterPro" id="IPR036705">
    <property type="entry name" value="Ribosyl_crysJ1_sf"/>
</dbReference>
<dbReference type="SUPFAM" id="SSF101478">
    <property type="entry name" value="ADP-ribosylglycohydrolase"/>
    <property type="match status" value="1"/>
</dbReference>
<proteinExistence type="inferred from homology"/>
<dbReference type="PANTHER" id="PTHR16222:SF24">
    <property type="entry name" value="ADP-RIBOSYLHYDROLASE ARH3"/>
    <property type="match status" value="1"/>
</dbReference>
<evidence type="ECO:0000313" key="16">
    <source>
        <dbReference type="EMBL" id="KNC53488.1"/>
    </source>
</evidence>
<evidence type="ECO:0000256" key="2">
    <source>
        <dbReference type="ARBA" id="ARBA00012255"/>
    </source>
</evidence>
<dbReference type="InterPro" id="IPR057023">
    <property type="entry name" value="PTP-SAK"/>
</dbReference>
<evidence type="ECO:0000256" key="1">
    <source>
        <dbReference type="ARBA" id="ARBA00010702"/>
    </source>
</evidence>
<feature type="compositionally biased region" description="Low complexity" evidence="14">
    <location>
        <begin position="955"/>
        <end position="969"/>
    </location>
</feature>
<dbReference type="Gene3D" id="1.10.4080.10">
    <property type="entry name" value="ADP-ribosylation/Crystallin J1"/>
    <property type="match status" value="1"/>
</dbReference>
<evidence type="ECO:0000256" key="14">
    <source>
        <dbReference type="SAM" id="MobiDB-lite"/>
    </source>
</evidence>
<evidence type="ECO:0000256" key="7">
    <source>
        <dbReference type="ARBA" id="ARBA00042722"/>
    </source>
</evidence>
<comment type="catalytic activity">
    <reaction evidence="11">
        <text>alpha-NAD(+) + H2O = ADP-D-ribose + nicotinamide + H(+)</text>
        <dbReference type="Rhea" id="RHEA:68792"/>
        <dbReference type="ChEBI" id="CHEBI:15377"/>
        <dbReference type="ChEBI" id="CHEBI:15378"/>
        <dbReference type="ChEBI" id="CHEBI:17154"/>
        <dbReference type="ChEBI" id="CHEBI:57967"/>
        <dbReference type="ChEBI" id="CHEBI:77017"/>
    </reaction>
</comment>
<evidence type="ECO:0000256" key="3">
    <source>
        <dbReference type="ARBA" id="ARBA00022801"/>
    </source>
</evidence>
<dbReference type="InterPro" id="IPR002110">
    <property type="entry name" value="Ankyrin_rpt"/>
</dbReference>
<dbReference type="InterPro" id="IPR036770">
    <property type="entry name" value="Ankyrin_rpt-contain_sf"/>
</dbReference>
<comment type="similarity">
    <text evidence="1">Belongs to the ADP-ribosylglycohydrolase family.</text>
</comment>
<feature type="compositionally biased region" description="Low complexity" evidence="14">
    <location>
        <begin position="260"/>
        <end position="291"/>
    </location>
</feature>
<dbReference type="InterPro" id="IPR029021">
    <property type="entry name" value="Prot-tyrosine_phosphatase-like"/>
</dbReference>
<dbReference type="GO" id="GO:0004649">
    <property type="term" value="F:poly(ADP-ribose) glycohydrolase activity"/>
    <property type="evidence" value="ECO:0007669"/>
    <property type="project" value="UniProtKB-EC"/>
</dbReference>
<dbReference type="Pfam" id="PF03747">
    <property type="entry name" value="ADP_ribosyl_GH"/>
    <property type="match status" value="1"/>
</dbReference>
<keyword evidence="13" id="KW-0040">ANK repeat</keyword>
<evidence type="ECO:0000256" key="9">
    <source>
        <dbReference type="ARBA" id="ARBA00043187"/>
    </source>
</evidence>
<dbReference type="CDD" id="cd14494">
    <property type="entry name" value="PTP_DSP_cys"/>
    <property type="match status" value="1"/>
</dbReference>
<evidence type="ECO:0000256" key="12">
    <source>
        <dbReference type="PIRSR" id="PIRSR605502-1"/>
    </source>
</evidence>